<dbReference type="STRING" id="68775.A0A5C3LGU9"/>
<gene>
    <name evidence="6" type="ORF">BDQ12DRAFT_692666</name>
</gene>
<feature type="domain" description="CENP-V/GFA" evidence="5">
    <location>
        <begin position="5"/>
        <end position="127"/>
    </location>
</feature>
<dbReference type="GO" id="GO:0016846">
    <property type="term" value="F:carbon-sulfur lyase activity"/>
    <property type="evidence" value="ECO:0007669"/>
    <property type="project" value="InterPro"/>
</dbReference>
<dbReference type="AlphaFoldDB" id="A0A5C3LGU9"/>
<keyword evidence="7" id="KW-1185">Reference proteome</keyword>
<keyword evidence="3" id="KW-0862">Zinc</keyword>
<evidence type="ECO:0000259" key="5">
    <source>
        <dbReference type="PROSITE" id="PS51891"/>
    </source>
</evidence>
<evidence type="ECO:0000256" key="4">
    <source>
        <dbReference type="ARBA" id="ARBA00023239"/>
    </source>
</evidence>
<evidence type="ECO:0000256" key="1">
    <source>
        <dbReference type="ARBA" id="ARBA00005495"/>
    </source>
</evidence>
<dbReference type="EMBL" id="ML213678">
    <property type="protein sequence ID" value="TFK32354.1"/>
    <property type="molecule type" value="Genomic_DNA"/>
</dbReference>
<name>A0A5C3LGU9_9AGAR</name>
<comment type="similarity">
    <text evidence="1">Belongs to the Gfa family.</text>
</comment>
<dbReference type="PROSITE" id="PS51891">
    <property type="entry name" value="CENP_V_GFA"/>
    <property type="match status" value="1"/>
</dbReference>
<dbReference type="OrthoDB" id="5422068at2759"/>
<dbReference type="PANTHER" id="PTHR33337">
    <property type="entry name" value="GFA DOMAIN-CONTAINING PROTEIN"/>
    <property type="match status" value="1"/>
</dbReference>
<dbReference type="InterPro" id="IPR011057">
    <property type="entry name" value="Mss4-like_sf"/>
</dbReference>
<dbReference type="SUPFAM" id="SSF51316">
    <property type="entry name" value="Mss4-like"/>
    <property type="match status" value="2"/>
</dbReference>
<organism evidence="6 7">
    <name type="scientific">Crucibulum laeve</name>
    <dbReference type="NCBI Taxonomy" id="68775"/>
    <lineage>
        <taxon>Eukaryota</taxon>
        <taxon>Fungi</taxon>
        <taxon>Dikarya</taxon>
        <taxon>Basidiomycota</taxon>
        <taxon>Agaricomycotina</taxon>
        <taxon>Agaricomycetes</taxon>
        <taxon>Agaricomycetidae</taxon>
        <taxon>Agaricales</taxon>
        <taxon>Agaricineae</taxon>
        <taxon>Nidulariaceae</taxon>
        <taxon>Crucibulum</taxon>
    </lineage>
</organism>
<dbReference type="InterPro" id="IPR006913">
    <property type="entry name" value="CENP-V/GFA"/>
</dbReference>
<keyword evidence="4" id="KW-0456">Lyase</keyword>
<accession>A0A5C3LGU9</accession>
<proteinExistence type="inferred from homology"/>
<sequence>MTTTYVPARCHCGKNTFKVAFPSVSLPTISDLCHCDACRHTTGQMAVCVVRIQGVALSATSTPDSEEPADISGLSQYQTSNRLTRYFCSTCSAHVLEYSHEFGNWSVTAGALERTDGIVNIGFHIYVGDTLDGGLSDHYRTHDGVEVPRYIEDKGSDMVPLGWKADVLKQKHENEGEDRLFIYCHCKKNQYYLTRVKEVKDAEQEWWLKPSSNESELIKYLGTHCVCTSCRLTSGFEIQSWMFLPRENIIDPATNAVINFTNPAARPKGLTQYTSTPEKEIHREFCGTCGATVFFWLPGRDIVDVSLGTVDQGQRGARAEGWIEWRKRVTQSQDAINPRMLKALMEGVEAVE</sequence>
<dbReference type="PANTHER" id="PTHR33337:SF31">
    <property type="entry name" value="DUF636 DOMAIN PROTEIN (AFU_ORTHOLOGUE AFUA_2G12650)"/>
    <property type="match status" value="1"/>
</dbReference>
<keyword evidence="2" id="KW-0479">Metal-binding</keyword>
<dbReference type="Gene3D" id="3.90.1590.10">
    <property type="entry name" value="glutathione-dependent formaldehyde- activating enzyme (gfa)"/>
    <property type="match status" value="2"/>
</dbReference>
<evidence type="ECO:0000313" key="6">
    <source>
        <dbReference type="EMBL" id="TFK32354.1"/>
    </source>
</evidence>
<evidence type="ECO:0000256" key="3">
    <source>
        <dbReference type="ARBA" id="ARBA00022833"/>
    </source>
</evidence>
<dbReference type="Proteomes" id="UP000308652">
    <property type="component" value="Unassembled WGS sequence"/>
</dbReference>
<dbReference type="GO" id="GO:0046872">
    <property type="term" value="F:metal ion binding"/>
    <property type="evidence" value="ECO:0007669"/>
    <property type="project" value="UniProtKB-KW"/>
</dbReference>
<dbReference type="Pfam" id="PF04828">
    <property type="entry name" value="GFA"/>
    <property type="match status" value="2"/>
</dbReference>
<reference evidence="6 7" key="1">
    <citation type="journal article" date="2019" name="Nat. Ecol. Evol.">
        <title>Megaphylogeny resolves global patterns of mushroom evolution.</title>
        <authorList>
            <person name="Varga T."/>
            <person name="Krizsan K."/>
            <person name="Foldi C."/>
            <person name="Dima B."/>
            <person name="Sanchez-Garcia M."/>
            <person name="Sanchez-Ramirez S."/>
            <person name="Szollosi G.J."/>
            <person name="Szarkandi J.G."/>
            <person name="Papp V."/>
            <person name="Albert L."/>
            <person name="Andreopoulos W."/>
            <person name="Angelini C."/>
            <person name="Antonin V."/>
            <person name="Barry K.W."/>
            <person name="Bougher N.L."/>
            <person name="Buchanan P."/>
            <person name="Buyck B."/>
            <person name="Bense V."/>
            <person name="Catcheside P."/>
            <person name="Chovatia M."/>
            <person name="Cooper J."/>
            <person name="Damon W."/>
            <person name="Desjardin D."/>
            <person name="Finy P."/>
            <person name="Geml J."/>
            <person name="Haridas S."/>
            <person name="Hughes K."/>
            <person name="Justo A."/>
            <person name="Karasinski D."/>
            <person name="Kautmanova I."/>
            <person name="Kiss B."/>
            <person name="Kocsube S."/>
            <person name="Kotiranta H."/>
            <person name="LaButti K.M."/>
            <person name="Lechner B.E."/>
            <person name="Liimatainen K."/>
            <person name="Lipzen A."/>
            <person name="Lukacs Z."/>
            <person name="Mihaltcheva S."/>
            <person name="Morgado L.N."/>
            <person name="Niskanen T."/>
            <person name="Noordeloos M.E."/>
            <person name="Ohm R.A."/>
            <person name="Ortiz-Santana B."/>
            <person name="Ovrebo C."/>
            <person name="Racz N."/>
            <person name="Riley R."/>
            <person name="Savchenko A."/>
            <person name="Shiryaev A."/>
            <person name="Soop K."/>
            <person name="Spirin V."/>
            <person name="Szebenyi C."/>
            <person name="Tomsovsky M."/>
            <person name="Tulloss R.E."/>
            <person name="Uehling J."/>
            <person name="Grigoriev I.V."/>
            <person name="Vagvolgyi C."/>
            <person name="Papp T."/>
            <person name="Martin F.M."/>
            <person name="Miettinen O."/>
            <person name="Hibbett D.S."/>
            <person name="Nagy L.G."/>
        </authorList>
    </citation>
    <scope>NUCLEOTIDE SEQUENCE [LARGE SCALE GENOMIC DNA]</scope>
    <source>
        <strain evidence="6 7">CBS 166.37</strain>
    </source>
</reference>
<protein>
    <submittedName>
        <fullName evidence="6">Mss4-like protein</fullName>
    </submittedName>
</protein>
<evidence type="ECO:0000313" key="7">
    <source>
        <dbReference type="Proteomes" id="UP000308652"/>
    </source>
</evidence>
<evidence type="ECO:0000256" key="2">
    <source>
        <dbReference type="ARBA" id="ARBA00022723"/>
    </source>
</evidence>